<feature type="region of interest" description="Disordered" evidence="7">
    <location>
        <begin position="1068"/>
        <end position="1148"/>
    </location>
</feature>
<dbReference type="PANTHER" id="PTHR15180:SF1">
    <property type="entry name" value="GENERAL TRANSCRIPTION FACTOR 3C POLYPEPTIDE 1"/>
    <property type="match status" value="1"/>
</dbReference>
<dbReference type="CDD" id="cd18787">
    <property type="entry name" value="SF2_C_DEAD"/>
    <property type="match status" value="1"/>
</dbReference>
<evidence type="ECO:0000259" key="8">
    <source>
        <dbReference type="PROSITE" id="PS51192"/>
    </source>
</evidence>
<feature type="region of interest" description="Disordered" evidence="7">
    <location>
        <begin position="885"/>
        <end position="927"/>
    </location>
</feature>
<keyword evidence="2" id="KW-0547">Nucleotide-binding</keyword>
<evidence type="ECO:0000256" key="3">
    <source>
        <dbReference type="ARBA" id="ARBA00022801"/>
    </source>
</evidence>
<feature type="domain" description="Helicase ATP-binding" evidence="8">
    <location>
        <begin position="53"/>
        <end position="223"/>
    </location>
</feature>
<dbReference type="InterPro" id="IPR056467">
    <property type="entry name" value="eWH_GTF3C1"/>
</dbReference>
<evidence type="ECO:0000259" key="9">
    <source>
        <dbReference type="PROSITE" id="PS51194"/>
    </source>
</evidence>
<dbReference type="SMART" id="SM00487">
    <property type="entry name" value="DEXDc"/>
    <property type="match status" value="1"/>
</dbReference>
<feature type="compositionally biased region" description="Basic and acidic residues" evidence="7">
    <location>
        <begin position="1986"/>
        <end position="2003"/>
    </location>
</feature>
<feature type="region of interest" description="Disordered" evidence="7">
    <location>
        <begin position="2846"/>
        <end position="2961"/>
    </location>
</feature>
<dbReference type="InterPro" id="IPR001650">
    <property type="entry name" value="Helicase_C-like"/>
</dbReference>
<dbReference type="InterPro" id="IPR000629">
    <property type="entry name" value="RNA-helicase_DEAD-box_CS"/>
</dbReference>
<dbReference type="Pfam" id="PF00271">
    <property type="entry name" value="Helicase_C"/>
    <property type="match status" value="1"/>
</dbReference>
<dbReference type="InterPro" id="IPR044210">
    <property type="entry name" value="Tfc3-like"/>
</dbReference>
<feature type="domain" description="DEAD-box RNA helicase Q" evidence="10">
    <location>
        <begin position="22"/>
        <end position="50"/>
    </location>
</feature>
<gene>
    <name evidence="11" type="ORF">C0Q70_15088</name>
</gene>
<dbReference type="STRING" id="400727.A0A2T7NTX0"/>
<feature type="compositionally biased region" description="Polar residues" evidence="7">
    <location>
        <begin position="2855"/>
        <end position="2872"/>
    </location>
</feature>
<keyword evidence="4" id="KW-0347">Helicase</keyword>
<dbReference type="InterPro" id="IPR027417">
    <property type="entry name" value="P-loop_NTPase"/>
</dbReference>
<dbReference type="PROSITE" id="PS51195">
    <property type="entry name" value="Q_MOTIF"/>
    <property type="match status" value="1"/>
</dbReference>
<dbReference type="PROSITE" id="PS51194">
    <property type="entry name" value="HELICASE_CTER"/>
    <property type="match status" value="1"/>
</dbReference>
<evidence type="ECO:0000256" key="5">
    <source>
        <dbReference type="ARBA" id="ARBA00022840"/>
    </source>
</evidence>
<dbReference type="Pfam" id="PF00270">
    <property type="entry name" value="DEAD"/>
    <property type="match status" value="1"/>
</dbReference>
<feature type="compositionally biased region" description="Basic and acidic residues" evidence="7">
    <location>
        <begin position="2013"/>
        <end position="2024"/>
    </location>
</feature>
<feature type="region of interest" description="Disordered" evidence="7">
    <location>
        <begin position="766"/>
        <end position="835"/>
    </location>
</feature>
<dbReference type="GO" id="GO:0006384">
    <property type="term" value="P:transcription initiation at RNA polymerase III promoter"/>
    <property type="evidence" value="ECO:0007669"/>
    <property type="project" value="InterPro"/>
</dbReference>
<dbReference type="GO" id="GO:0016787">
    <property type="term" value="F:hydrolase activity"/>
    <property type="evidence" value="ECO:0007669"/>
    <property type="project" value="UniProtKB-KW"/>
</dbReference>
<name>A0A2T7NTX0_POMCA</name>
<feature type="compositionally biased region" description="Basic and acidic residues" evidence="7">
    <location>
        <begin position="995"/>
        <end position="1009"/>
    </location>
</feature>
<dbReference type="EC" id="3.6.4.13" evidence="1"/>
<evidence type="ECO:0000256" key="1">
    <source>
        <dbReference type="ARBA" id="ARBA00012552"/>
    </source>
</evidence>
<organism evidence="11 12">
    <name type="scientific">Pomacea canaliculata</name>
    <name type="common">Golden apple snail</name>
    <dbReference type="NCBI Taxonomy" id="400727"/>
    <lineage>
        <taxon>Eukaryota</taxon>
        <taxon>Metazoa</taxon>
        <taxon>Spiralia</taxon>
        <taxon>Lophotrochozoa</taxon>
        <taxon>Mollusca</taxon>
        <taxon>Gastropoda</taxon>
        <taxon>Caenogastropoda</taxon>
        <taxon>Architaenioglossa</taxon>
        <taxon>Ampullarioidea</taxon>
        <taxon>Ampullariidae</taxon>
        <taxon>Pomacea</taxon>
    </lineage>
</organism>
<feature type="region of interest" description="Disordered" evidence="7">
    <location>
        <begin position="1961"/>
        <end position="2063"/>
    </location>
</feature>
<feature type="compositionally biased region" description="Acidic residues" evidence="7">
    <location>
        <begin position="1367"/>
        <end position="1381"/>
    </location>
</feature>
<dbReference type="PROSITE" id="PS00039">
    <property type="entry name" value="DEAD_ATP_HELICASE"/>
    <property type="match status" value="1"/>
</dbReference>
<feature type="compositionally biased region" description="Polar residues" evidence="7">
    <location>
        <begin position="2894"/>
        <end position="2906"/>
    </location>
</feature>
<accession>A0A2T7NTX0</accession>
<dbReference type="Proteomes" id="UP000245119">
    <property type="component" value="Linkage Group LG9"/>
</dbReference>
<dbReference type="InterPro" id="IPR014014">
    <property type="entry name" value="RNA_helicase_DEAD_Q_motif"/>
</dbReference>
<evidence type="ECO:0000259" key="10">
    <source>
        <dbReference type="PROSITE" id="PS51195"/>
    </source>
</evidence>
<feature type="compositionally biased region" description="Polar residues" evidence="7">
    <location>
        <begin position="2682"/>
        <end position="2699"/>
    </location>
</feature>
<evidence type="ECO:0000256" key="2">
    <source>
        <dbReference type="ARBA" id="ARBA00022741"/>
    </source>
</evidence>
<feature type="compositionally biased region" description="Polar residues" evidence="7">
    <location>
        <begin position="2497"/>
        <end position="2511"/>
    </location>
</feature>
<feature type="compositionally biased region" description="Polar residues" evidence="7">
    <location>
        <begin position="1961"/>
        <end position="1971"/>
    </location>
</feature>
<feature type="region of interest" description="Disordered" evidence="7">
    <location>
        <begin position="581"/>
        <end position="603"/>
    </location>
</feature>
<evidence type="ECO:0000256" key="6">
    <source>
        <dbReference type="PROSITE-ProRule" id="PRU00552"/>
    </source>
</evidence>
<feature type="short sequence motif" description="Q motif" evidence="6">
    <location>
        <begin position="22"/>
        <end position="50"/>
    </location>
</feature>
<dbReference type="SMART" id="SM00490">
    <property type="entry name" value="HELICc"/>
    <property type="match status" value="1"/>
</dbReference>
<dbReference type="GO" id="GO:0003677">
    <property type="term" value="F:DNA binding"/>
    <property type="evidence" value="ECO:0007669"/>
    <property type="project" value="InterPro"/>
</dbReference>
<keyword evidence="12" id="KW-1185">Reference proteome</keyword>
<evidence type="ECO:0000313" key="11">
    <source>
        <dbReference type="EMBL" id="PVD24604.1"/>
    </source>
</evidence>
<dbReference type="GO" id="GO:0042791">
    <property type="term" value="P:5S class rRNA transcription by RNA polymerase III"/>
    <property type="evidence" value="ECO:0007669"/>
    <property type="project" value="TreeGrafter"/>
</dbReference>
<feature type="region of interest" description="Disordered" evidence="7">
    <location>
        <begin position="2487"/>
        <end position="2536"/>
    </location>
</feature>
<feature type="region of interest" description="Disordered" evidence="7">
    <location>
        <begin position="1363"/>
        <end position="1387"/>
    </location>
</feature>
<sequence>MSVAHKIGESPRTDDVVITESVDFAGLLLSKNVLSGLQNSGFERPSPIQLKAIPLGRCGLDLIVQAKSGTGKTCVFAVIALESLQVQAQSTQVLVLAPTREIAIQIWEVIRSLGSAIPGMQCHTFIGGMPLHEDKKKLQLCHIAVGTPGRIQNLIETGNLKTESIRLFVLDEADKLLEDSFQEQINWIYSALPDSKQILALSATYPESLAQHMTMYMRNPTFIRLNVTDPTLLGIKQYFTSVPNHPLPNKVFEAKTASVIHLLSSVSFHQCLIFSNMQTRAQNLESELTSCGWPTTCIAGSLEQKDRIMAMAKLKSYQCRILISTDLSSRGIDADKVNLVINMDIPKDHETYLHRIGRAGRFGSYGAAVTIISDGQELLDLQALEQKISTHIPPLPEPIPCDLVKHQLQVKLDDVVSTEQFITQPQSKGYGILGLCMSMESQSNMQNQSGRHSYNEHTNKLLPEAPLGTMEEEEKVETVKYEAGENSHASSVESTTSELSYIQNGFPEKIVSVVPSKDGHFEVGVNGLIASTESTDFKNHSSDETHVDEDDKIVLLEPSIENTDLDLSIVKELVGAEENYPKVSSESKDAANQTNTTVKEDRDTVVMSDPSGESLAASCSLQINNLDDVVDSEVTSANCLSLCDAHGGQVRTMTDELNINMVTLNITKQSILPADSSASDKNQVSSCIDLAQNDIHLNSLSFAVETVAKDSSSCSKLSLDKAQDGQKLDESCLSKSKGKETLEDVCLNETKRRQALEEKFFSKTEMRKTSAEIQLDKGKLDQRENTSAEVSMWHSSEDVDSAGVGTDGHKARCNNAPQGHQEHPSASPAEVTGHPQTQDLNRETLEGCTLGNGTNASLSKVKNKTSRINAAATLWGDMLGKDFQEQEKRGSSNTLKALNGQSKKSTLDKENQPLMTHSNNIGKQKTKISSGACAVAKLWGDMLGSDYGDVNDSVADETVSKSSKQHRERKPQANSADRVSRDSENMEQNLVQDTQDQKGESRRVKDGERKQIKMEQLSWESELALYVAARAKMNASKSNDKGETKETADVFIRPQKQARRRLAGLPAKQTTGFLETEAEESFVSSLDSSSPISSDNEETEATAAEKPKERNTGFYKNRYTDEPAVPRVPPSQMRGSENDELARKRHGAGRKSLRTKILQEDIYPVEIINKDGVVGSCSTYKTRTDITSLIRGKDGSASCSYTEAMERARYNGVTSIGSPQLSFKAFSKAGGNKGVFSLVKTLMKENYVLKQTLVRRESYPVSSNLVHLKRFFRTISSQMVESGQKLCEYLQSKSQPYELTSVVKKHLGVTEKQLASVVRVNERLVIEKVPASLLFSDGEDGDSSSIIEGPEMVNVVKLVKGETHFGDDEDGDDRSDEEDYGGTENMQKKSDVYKWRNEESLIRQVYEVVARHEVDGITQHDLQVCLGLSRYNTRSILRYMNEAGLFHSFVRDVGKHRTTFFVTKPMMELSNKDQKEALEKFKELTTDTTEEDGNVSEEVSLMDVDKERDSFESKSDDEDSETSAILSQIQVSFLDGFPVKIVEGPIKTGEASGRMLRRAITLLNLVQKHKVIDNMMHLAQIIRHESPEEEGIEMCRKTLLRMIDWCCREGKLQKYCVKLEKDKKIVHVPLVCANGIDNEHKRVKMAIQQAKLCHFHGGIHKRSQLGGQMLPKSFCDSMLEWNKLFKNLSSGSPCQRIKTNRYGSMPKMQRASILHKYLWYLVYGFEGYQHSGHKGNTDGQAPLVSVSTSSHGTDGADEIFQHLTDKVNMNGSSASILSQLKTPRVYLDVWDWRRYLPPLRKHTDVQSMVGRTEGVCMVADIIMHMPVCIFCQLISLNFQVDGLSDILEDKDLRLYPLSHLPTAMAHQMMDRRRSLFNFMYNSDVLCQMGLLSYGPFVFQDTTKLFMYLHKSGTIYDTRESQPGYRYIRLPEGADSFPRLTFSFKIMDDVSKNLKRNWYSQKNQLDQPSSEFPTPLQKPGVKRRRLHLSELSDTEYKPPKGSEAKKKKALAKKAHGESSRTHATEEIEESSTTVSGTSVVKTSQVKGNKGGKGIRRVAGTRHKIKKTRLNPQRRKVFAKKKRSKEDFLMDKEDEEALRNMDGERVRWTPKEMTVLLMSRVAGQILLPGRDALSCPLSKYTRDILHQRLPNLAKDKTQFAITRKLNVFLRKDVKAQTSVANYIMRAQMDKKLMAKYAHNICPKGIKPKGNFFVHYKALINDLLDKFLTEQEDNLGHLPPTVGVLKRDYQVVVNRKPPRWQDVRTKADVCKVAVRDMQMTHILSMGDKQGRMFEMYSTMRQYPDSLLSDVFDKLMRDKLIIRPKFLSKGRKLTSGAIRNSNHFSTTNMYFHKTRSPAAVISLFTQSFQLFDELLQVHSRGVQNHSHQIPTEDTANREDDGYLCLTGAIEAGAVSSMITLTALRQVSLKLELPTEIFRLSDAFHNPRLRRGVLAKQLLSSRFDFGDDNDDDDDFGENIRKKGCKKTLAGDASSRLPGLMSKASSARSAERGSTSGRVERKRKREIVEEGSQDEATSDSPQFKLMKLSDAEEGSFAMPECTAQQYRQQAVLDEGNRCRNMLLDNVAVQFEKTSAFSQDSKSLDSRGRSCGASFTLISLLRMSKESEKDPRMPSKVDRFVVNSLEMRMRLRDPPAAVASGTAVQLPVAEVPATLSQSVVQIARADGTPLSTSEASKTSLSLQTAATPDREAGRAQGSQLLVDSSVMEKIVRRQQKLLPFSVDMETLWKDLEQTIPADDLAICQTLYADIDDGGMLGRTWGEMQRRVNNVEALRRCLEVLIEADAVVRVGVTSWRYVSLPQARPWLICTLKNTRGRGHLPAADDQVCVSLEPAGEAEKSKADNASQGTLNASNNESGTPLPQHPKGQNPAQSMEAEDSSGRPCTSAEQDTVGSASVEDGLTTAPPDPAASDSTPGGDSSPRKRTRAVREKQQTTGGCYGGQRCRGGHSKQVGGCGTYEKVRLVGRFWRKPEGHLHRSVLNSYLDAVMWYLMNHPGCSLANLVEHFNPIFTPVSMQELLEMLLQLGCVTETKMAATQGPVTAFSKRRPAEILQTPVFNVKAIVSSSSCSNRACFV</sequence>
<feature type="compositionally biased region" description="Polar residues" evidence="7">
    <location>
        <begin position="913"/>
        <end position="927"/>
    </location>
</feature>
<dbReference type="EMBL" id="PZQS01000009">
    <property type="protein sequence ID" value="PVD24604.1"/>
    <property type="molecule type" value="Genomic_DNA"/>
</dbReference>
<feature type="region of interest" description="Disordered" evidence="7">
    <location>
        <begin position="2681"/>
        <end position="2711"/>
    </location>
</feature>
<dbReference type="PROSITE" id="PS51192">
    <property type="entry name" value="HELICASE_ATP_BIND_1"/>
    <property type="match status" value="1"/>
</dbReference>
<dbReference type="Gene3D" id="3.40.50.300">
    <property type="entry name" value="P-loop containing nucleotide triphosphate hydrolases"/>
    <property type="match status" value="2"/>
</dbReference>
<dbReference type="SUPFAM" id="SSF52540">
    <property type="entry name" value="P-loop containing nucleoside triphosphate hydrolases"/>
    <property type="match status" value="1"/>
</dbReference>
<proteinExistence type="predicted"/>
<dbReference type="GO" id="GO:0003724">
    <property type="term" value="F:RNA helicase activity"/>
    <property type="evidence" value="ECO:0007669"/>
    <property type="project" value="UniProtKB-EC"/>
</dbReference>
<evidence type="ECO:0000256" key="4">
    <source>
        <dbReference type="ARBA" id="ARBA00022806"/>
    </source>
</evidence>
<dbReference type="CDD" id="cd17943">
    <property type="entry name" value="DEADc_DDX20"/>
    <property type="match status" value="1"/>
</dbReference>
<feature type="compositionally biased region" description="Low complexity" evidence="7">
    <location>
        <begin position="2029"/>
        <end position="2044"/>
    </location>
</feature>
<feature type="region of interest" description="Disordered" evidence="7">
    <location>
        <begin position="955"/>
        <end position="1009"/>
    </location>
</feature>
<feature type="compositionally biased region" description="Polar residues" evidence="7">
    <location>
        <begin position="891"/>
        <end position="904"/>
    </location>
</feature>
<feature type="domain" description="Helicase C-terminal" evidence="9">
    <location>
        <begin position="258"/>
        <end position="403"/>
    </location>
</feature>
<evidence type="ECO:0000256" key="7">
    <source>
        <dbReference type="SAM" id="MobiDB-lite"/>
    </source>
</evidence>
<dbReference type="Pfam" id="PF24101">
    <property type="entry name" value="WHD_GTF3C1"/>
    <property type="match status" value="1"/>
</dbReference>
<feature type="compositionally biased region" description="Basic residues" evidence="7">
    <location>
        <begin position="2051"/>
        <end position="2063"/>
    </location>
</feature>
<evidence type="ECO:0000313" key="12">
    <source>
        <dbReference type="Proteomes" id="UP000245119"/>
    </source>
</evidence>
<reference evidence="11 12" key="1">
    <citation type="submission" date="2018-04" db="EMBL/GenBank/DDBJ databases">
        <title>The genome of golden apple snail Pomacea canaliculata provides insight into stress tolerance and invasive adaptation.</title>
        <authorList>
            <person name="Liu C."/>
            <person name="Liu B."/>
            <person name="Ren Y."/>
            <person name="Zhang Y."/>
            <person name="Wang H."/>
            <person name="Li S."/>
            <person name="Jiang F."/>
            <person name="Yin L."/>
            <person name="Zhang G."/>
            <person name="Qian W."/>
            <person name="Fan W."/>
        </authorList>
    </citation>
    <scope>NUCLEOTIDE SEQUENCE [LARGE SCALE GENOMIC DNA]</scope>
    <source>
        <strain evidence="11">SZHN2017</strain>
        <tissue evidence="11">Muscle</tissue>
    </source>
</reference>
<dbReference type="InterPro" id="IPR011545">
    <property type="entry name" value="DEAD/DEAH_box_helicase_dom"/>
</dbReference>
<dbReference type="InterPro" id="IPR014001">
    <property type="entry name" value="Helicase_ATP-bd"/>
</dbReference>
<protein>
    <recommendedName>
        <fullName evidence="1">RNA helicase</fullName>
        <ecNumber evidence="1">3.6.4.13</ecNumber>
    </recommendedName>
</protein>
<feature type="compositionally biased region" description="Low complexity" evidence="7">
    <location>
        <begin position="1081"/>
        <end position="1094"/>
    </location>
</feature>
<feature type="compositionally biased region" description="Basic and acidic residues" evidence="7">
    <location>
        <begin position="766"/>
        <end position="786"/>
    </location>
</feature>
<dbReference type="GO" id="GO:0005524">
    <property type="term" value="F:ATP binding"/>
    <property type="evidence" value="ECO:0007669"/>
    <property type="project" value="UniProtKB-KW"/>
</dbReference>
<comment type="caution">
    <text evidence="11">The sequence shown here is derived from an EMBL/GenBank/DDBJ whole genome shotgun (WGS) entry which is preliminary data.</text>
</comment>
<dbReference type="OrthoDB" id="434041at2759"/>
<keyword evidence="5" id="KW-0067">ATP-binding</keyword>
<dbReference type="GO" id="GO:0000127">
    <property type="term" value="C:transcription factor TFIIIC complex"/>
    <property type="evidence" value="ECO:0007669"/>
    <property type="project" value="InterPro"/>
</dbReference>
<dbReference type="PANTHER" id="PTHR15180">
    <property type="entry name" value="GENERAL TRANSCRIPTION FACTOR 3C POLYPEPTIDE 1"/>
    <property type="match status" value="1"/>
</dbReference>
<keyword evidence="3" id="KW-0378">Hydrolase</keyword>